<organism evidence="2 3">
    <name type="scientific">Scyliorhinus torazame</name>
    <name type="common">Cloudy catshark</name>
    <name type="synonym">Catulus torazame</name>
    <dbReference type="NCBI Taxonomy" id="75743"/>
    <lineage>
        <taxon>Eukaryota</taxon>
        <taxon>Metazoa</taxon>
        <taxon>Chordata</taxon>
        <taxon>Craniata</taxon>
        <taxon>Vertebrata</taxon>
        <taxon>Chondrichthyes</taxon>
        <taxon>Elasmobranchii</taxon>
        <taxon>Galeomorphii</taxon>
        <taxon>Galeoidea</taxon>
        <taxon>Carcharhiniformes</taxon>
        <taxon>Scyliorhinidae</taxon>
        <taxon>Scyliorhinus</taxon>
    </lineage>
</organism>
<proteinExistence type="predicted"/>
<dbReference type="EMBL" id="BFAA01236988">
    <property type="protein sequence ID" value="GCB86060.1"/>
    <property type="molecule type" value="Genomic_DNA"/>
</dbReference>
<evidence type="ECO:0000259" key="1">
    <source>
        <dbReference type="Pfam" id="PF16526"/>
    </source>
</evidence>
<evidence type="ECO:0000313" key="2">
    <source>
        <dbReference type="EMBL" id="GCB86060.1"/>
    </source>
</evidence>
<feature type="non-terminal residue" evidence="2">
    <location>
        <position position="82"/>
    </location>
</feature>
<accession>A0A401QL09</accession>
<dbReference type="Gene3D" id="1.20.5.300">
    <property type="match status" value="1"/>
</dbReference>
<dbReference type="Pfam" id="PF16526">
    <property type="entry name" value="CLZ"/>
    <property type="match status" value="1"/>
</dbReference>
<gene>
    <name evidence="2" type="ORF">scyTo_0026756</name>
</gene>
<keyword evidence="3" id="KW-1185">Reference proteome</keyword>
<comment type="caution">
    <text evidence="2">The sequence shown here is derived from an EMBL/GenBank/DDBJ whole genome shotgun (WGS) entry which is preliminary data.</text>
</comment>
<sequence>MLLKMGMLDEAVTHSELEEMDVQGRVEWLESALDLLQTRLACLIAELPSNVRKINLRLNYLENELSERLDPDEDSKSDGTER</sequence>
<protein>
    <recommendedName>
        <fullName evidence="1">Cyclic nucleotide-gated channel C-terminal leucine zipper domain-containing protein</fullName>
    </recommendedName>
</protein>
<dbReference type="InterPro" id="IPR032406">
    <property type="entry name" value="CLZ_dom"/>
</dbReference>
<evidence type="ECO:0000313" key="3">
    <source>
        <dbReference type="Proteomes" id="UP000288216"/>
    </source>
</evidence>
<feature type="domain" description="Cyclic nucleotide-gated channel C-terminal leucine zipper" evidence="1">
    <location>
        <begin position="2"/>
        <end position="64"/>
    </location>
</feature>
<dbReference type="AlphaFoldDB" id="A0A401QL09"/>
<reference evidence="2 3" key="1">
    <citation type="journal article" date="2018" name="Nat. Ecol. Evol.">
        <title>Shark genomes provide insights into elasmobranch evolution and the origin of vertebrates.</title>
        <authorList>
            <person name="Hara Y"/>
            <person name="Yamaguchi K"/>
            <person name="Onimaru K"/>
            <person name="Kadota M"/>
            <person name="Koyanagi M"/>
            <person name="Keeley SD"/>
            <person name="Tatsumi K"/>
            <person name="Tanaka K"/>
            <person name="Motone F"/>
            <person name="Kageyama Y"/>
            <person name="Nozu R"/>
            <person name="Adachi N"/>
            <person name="Nishimura O"/>
            <person name="Nakagawa R"/>
            <person name="Tanegashima C"/>
            <person name="Kiyatake I"/>
            <person name="Matsumoto R"/>
            <person name="Murakumo K"/>
            <person name="Nishida K"/>
            <person name="Terakita A"/>
            <person name="Kuratani S"/>
            <person name="Sato K"/>
            <person name="Hyodo S Kuraku.S."/>
        </authorList>
    </citation>
    <scope>NUCLEOTIDE SEQUENCE [LARGE SCALE GENOMIC DNA]</scope>
</reference>
<name>A0A401QL09_SCYTO</name>
<dbReference type="Proteomes" id="UP000288216">
    <property type="component" value="Unassembled WGS sequence"/>
</dbReference>